<dbReference type="InterPro" id="IPR032675">
    <property type="entry name" value="LRR_dom_sf"/>
</dbReference>
<proteinExistence type="predicted"/>
<dbReference type="Gene3D" id="3.80.10.10">
    <property type="entry name" value="Ribonuclease Inhibitor"/>
    <property type="match status" value="1"/>
</dbReference>
<keyword evidence="2" id="KW-1185">Reference proteome</keyword>
<accession>A0A015J893</accession>
<dbReference type="AlphaFoldDB" id="A0A015J893"/>
<dbReference type="SUPFAM" id="SSF52047">
    <property type="entry name" value="RNI-like"/>
    <property type="match status" value="1"/>
</dbReference>
<protein>
    <recommendedName>
        <fullName evidence="3">F-box domain-containing protein</fullName>
    </recommendedName>
</protein>
<organism evidence="1 2">
    <name type="scientific">Rhizophagus irregularis (strain DAOM 197198w)</name>
    <name type="common">Glomus intraradices</name>
    <dbReference type="NCBI Taxonomy" id="1432141"/>
    <lineage>
        <taxon>Eukaryota</taxon>
        <taxon>Fungi</taxon>
        <taxon>Fungi incertae sedis</taxon>
        <taxon>Mucoromycota</taxon>
        <taxon>Glomeromycotina</taxon>
        <taxon>Glomeromycetes</taxon>
        <taxon>Glomerales</taxon>
        <taxon>Glomeraceae</taxon>
        <taxon>Rhizophagus</taxon>
    </lineage>
</organism>
<dbReference type="HOGENOM" id="CLU_028913_3_1_1"/>
<reference evidence="1 2" key="1">
    <citation type="submission" date="2014-02" db="EMBL/GenBank/DDBJ databases">
        <title>Single nucleus genome sequencing reveals high similarity among nuclei of an endomycorrhizal fungus.</title>
        <authorList>
            <person name="Lin K."/>
            <person name="Geurts R."/>
            <person name="Zhang Z."/>
            <person name="Limpens E."/>
            <person name="Saunders D.G."/>
            <person name="Mu D."/>
            <person name="Pang E."/>
            <person name="Cao H."/>
            <person name="Cha H."/>
            <person name="Lin T."/>
            <person name="Zhou Q."/>
            <person name="Shang Y."/>
            <person name="Li Y."/>
            <person name="Ivanov S."/>
            <person name="Sharma T."/>
            <person name="Velzen R.V."/>
            <person name="Ruijter N.D."/>
            <person name="Aanen D.K."/>
            <person name="Win J."/>
            <person name="Kamoun S."/>
            <person name="Bisseling T."/>
            <person name="Huang S."/>
        </authorList>
    </citation>
    <scope>NUCLEOTIDE SEQUENCE [LARGE SCALE GENOMIC DNA]</scope>
    <source>
        <strain evidence="2">DAOM197198w</strain>
    </source>
</reference>
<dbReference type="EMBL" id="JEMT01029725">
    <property type="protein sequence ID" value="EXX51074.1"/>
    <property type="molecule type" value="Genomic_DNA"/>
</dbReference>
<evidence type="ECO:0008006" key="3">
    <source>
        <dbReference type="Google" id="ProtNLM"/>
    </source>
</evidence>
<gene>
    <name evidence="1" type="ORF">RirG_264840</name>
</gene>
<name>A0A015J893_RHIIW</name>
<evidence type="ECO:0000313" key="2">
    <source>
        <dbReference type="Proteomes" id="UP000022910"/>
    </source>
</evidence>
<sequence>MTCHIPADCLDEIFEHLYLEKDKFTNLYTCLLVNRLWCEVSIRILWRNIWSLKHNFYVLKESTKLISILTACLPDESKDLLRENDIFISTSISKDLKRMNGVYITTPTSKQPLFNYISFCKVLSIGKIDMMIKKFFENQQSSINSRDSNNYHKADLVTQEILKMFMNRITSLKKLSYRTFVIDHRKGITFTNFPRSRECLMDLSELSSDSDIHSEFFYQLSQICHNIQSINIIFEKAVSNGLKKLISSQNNLKYLSLYQNHNCIGWEELIPYLTKHSNTLIRLKINGNDSGPFSFITIFTNLRELILSTNYDNTFNGFNDLQYVTFTHLHTLEFHHGCPKVDVLIKLLENNGKNLKTFVADIPDKYTDILNNAINKFCPKFKTNILG</sequence>
<dbReference type="OrthoDB" id="2343567at2759"/>
<comment type="caution">
    <text evidence="1">The sequence shown here is derived from an EMBL/GenBank/DDBJ whole genome shotgun (WGS) entry which is preliminary data.</text>
</comment>
<evidence type="ECO:0000313" key="1">
    <source>
        <dbReference type="EMBL" id="EXX51074.1"/>
    </source>
</evidence>
<dbReference type="Proteomes" id="UP000022910">
    <property type="component" value="Unassembled WGS sequence"/>
</dbReference>